<accession>A0A482TFW8</accession>
<dbReference type="Gene3D" id="3.30.420.40">
    <property type="match status" value="1"/>
</dbReference>
<dbReference type="SUPFAM" id="SSF53067">
    <property type="entry name" value="Actin-like ATPase domain"/>
    <property type="match status" value="2"/>
</dbReference>
<name>A0A482TFW8_9FLAO</name>
<keyword evidence="1" id="KW-0732">Signal</keyword>
<reference evidence="3 4" key="1">
    <citation type="submission" date="2019-01" db="EMBL/GenBank/DDBJ databases">
        <title>Flavobacterium sp. nov. isolated from arctic soil.</title>
        <authorList>
            <person name="Kim D.-U."/>
        </authorList>
    </citation>
    <scope>NUCLEOTIDE SEQUENCE [LARGE SCALE GENOMIC DNA]</scope>
    <source>
        <strain evidence="3 4">Kopri-42</strain>
    </source>
</reference>
<dbReference type="EMBL" id="QNVY02000003">
    <property type="protein sequence ID" value="RYJ51595.1"/>
    <property type="molecule type" value="Genomic_DNA"/>
</dbReference>
<dbReference type="Proteomes" id="UP000253235">
    <property type="component" value="Unassembled WGS sequence"/>
</dbReference>
<sequence>MMKNTLLKGIMLLTFVMFSLSSNAQLFAGIEIGSKGIKMSVLDVDNIKKGSYVIKGFWTENIGIAKGIAIDGNLAKEDIDNAAAVVLSNYMKIKKEFNVLDENIFIVGSSGVAMAKNTNELIDKIKTSTNKDLDFIDAQTEAKMLLKGCVPPVDYINSMVLDIGGGNTKGGYVDVRNGNVFVFFPVSLNYGTVTLTETVLKKTKDLTLGEYNEKSFGFLPVLRKQIDLMYATSPLVLEKEKVFMSGGAVWAFYTLVNGAAKKNFNEFKLENVIYYDALLKNNFKIFEEMAKTDTEVEAVLKTYSQKHLISGSNILQACLEALPNINDKKLYFAREGKVAWLVSYITDKSKRVKQVY</sequence>
<dbReference type="InterPro" id="IPR003695">
    <property type="entry name" value="Ppx_GppA_N"/>
</dbReference>
<protein>
    <submittedName>
        <fullName evidence="3">Exopolyphosphatase</fullName>
    </submittedName>
</protein>
<feature type="signal peptide" evidence="1">
    <location>
        <begin position="1"/>
        <end position="24"/>
    </location>
</feature>
<feature type="domain" description="Ppx/GppA phosphatase N-terminal" evidence="2">
    <location>
        <begin position="61"/>
        <end position="203"/>
    </location>
</feature>
<dbReference type="OrthoDB" id="915376at2"/>
<proteinExistence type="predicted"/>
<dbReference type="PANTHER" id="PTHR30005:SF0">
    <property type="entry name" value="RETROGRADE REGULATION PROTEIN 2"/>
    <property type="match status" value="1"/>
</dbReference>
<dbReference type="Gene3D" id="3.30.420.150">
    <property type="entry name" value="Exopolyphosphatase. Domain 2"/>
    <property type="match status" value="1"/>
</dbReference>
<dbReference type="InterPro" id="IPR043129">
    <property type="entry name" value="ATPase_NBD"/>
</dbReference>
<evidence type="ECO:0000259" key="2">
    <source>
        <dbReference type="Pfam" id="PF02541"/>
    </source>
</evidence>
<evidence type="ECO:0000256" key="1">
    <source>
        <dbReference type="SAM" id="SignalP"/>
    </source>
</evidence>
<evidence type="ECO:0000313" key="4">
    <source>
        <dbReference type="Proteomes" id="UP000253235"/>
    </source>
</evidence>
<feature type="chain" id="PRO_5019820388" evidence="1">
    <location>
        <begin position="25"/>
        <end position="356"/>
    </location>
</feature>
<dbReference type="AlphaFoldDB" id="A0A482TFW8"/>
<gene>
    <name evidence="3" type="ORF">DR871_010390</name>
</gene>
<comment type="caution">
    <text evidence="3">The sequence shown here is derived from an EMBL/GenBank/DDBJ whole genome shotgun (WGS) entry which is preliminary data.</text>
</comment>
<organism evidence="3 4">
    <name type="scientific">Flavobacterium petrolei</name>
    <dbReference type="NCBI Taxonomy" id="2259594"/>
    <lineage>
        <taxon>Bacteria</taxon>
        <taxon>Pseudomonadati</taxon>
        <taxon>Bacteroidota</taxon>
        <taxon>Flavobacteriia</taxon>
        <taxon>Flavobacteriales</taxon>
        <taxon>Flavobacteriaceae</taxon>
        <taxon>Flavobacterium</taxon>
    </lineage>
</organism>
<dbReference type="InterPro" id="IPR050273">
    <property type="entry name" value="GppA/Ppx_hydrolase"/>
</dbReference>
<dbReference type="Pfam" id="PF02541">
    <property type="entry name" value="Ppx-GppA"/>
    <property type="match status" value="1"/>
</dbReference>
<dbReference type="PANTHER" id="PTHR30005">
    <property type="entry name" value="EXOPOLYPHOSPHATASE"/>
    <property type="match status" value="1"/>
</dbReference>
<evidence type="ECO:0000313" key="3">
    <source>
        <dbReference type="EMBL" id="RYJ51595.1"/>
    </source>
</evidence>
<keyword evidence="4" id="KW-1185">Reference proteome</keyword>